<dbReference type="Proteomes" id="UP001251085">
    <property type="component" value="Unassembled WGS sequence"/>
</dbReference>
<evidence type="ECO:0000256" key="1">
    <source>
        <dbReference type="SAM" id="MobiDB-lite"/>
    </source>
</evidence>
<name>A0ABU3EEV9_9RHOB</name>
<proteinExistence type="predicted"/>
<feature type="compositionally biased region" description="Gly residues" evidence="1">
    <location>
        <begin position="173"/>
        <end position="186"/>
    </location>
</feature>
<accession>A0ABU3EEV9</accession>
<evidence type="ECO:0000256" key="2">
    <source>
        <dbReference type="SAM" id="Phobius"/>
    </source>
</evidence>
<dbReference type="InterPro" id="IPR007313">
    <property type="entry name" value="FxsA"/>
</dbReference>
<dbReference type="Pfam" id="PF04186">
    <property type="entry name" value="FxsA"/>
    <property type="match status" value="1"/>
</dbReference>
<sequence length="186" mass="19725">MWLLLPFVILPIVEIALFIQVGGAIGVLPTIALVVLSTLGGTAVMRRQGALAMLDVQRAMQEFRDPAAPMAHGALIMIAGLLLIVPGLFTSALGLLLLIPAVRELVMRWMGRRIGVSGTGYGYRAPGRDSDFAGDYPAGFRRGSSRDGVIDGEYSVQDDPPAPVREGLTDGRTQGGTGGKSGWTRH</sequence>
<evidence type="ECO:0000313" key="3">
    <source>
        <dbReference type="EMBL" id="MDT1062776.1"/>
    </source>
</evidence>
<dbReference type="EMBL" id="JAVRQI010000009">
    <property type="protein sequence ID" value="MDT1062776.1"/>
    <property type="molecule type" value="Genomic_DNA"/>
</dbReference>
<dbReference type="NCBIfam" id="NF008528">
    <property type="entry name" value="PRK11463.1-2"/>
    <property type="match status" value="1"/>
</dbReference>
<keyword evidence="2" id="KW-0472">Membrane</keyword>
<dbReference type="RefSeq" id="WP_311759871.1">
    <property type="nucleotide sequence ID" value="NZ_JAVRQI010000009.1"/>
</dbReference>
<reference evidence="4" key="1">
    <citation type="submission" date="2023-07" db="EMBL/GenBank/DDBJ databases">
        <title>Characterization of two Paracoccaceae strains isolated from Phycosphere and proposal of Xinfangfangia lacusdiani sp. nov.</title>
        <authorList>
            <person name="Deng Y."/>
            <person name="Zhang Y.Q."/>
        </authorList>
    </citation>
    <scope>NUCLEOTIDE SEQUENCE [LARGE SCALE GENOMIC DNA]</scope>
    <source>
        <strain evidence="4">CPCC 101403</strain>
    </source>
</reference>
<organism evidence="3 4">
    <name type="scientific">Paracoccus broussonetiae</name>
    <dbReference type="NCBI Taxonomy" id="3075834"/>
    <lineage>
        <taxon>Bacteria</taxon>
        <taxon>Pseudomonadati</taxon>
        <taxon>Pseudomonadota</taxon>
        <taxon>Alphaproteobacteria</taxon>
        <taxon>Rhodobacterales</taxon>
        <taxon>Paracoccaceae</taxon>
        <taxon>Paracoccus</taxon>
    </lineage>
</organism>
<feature type="transmembrane region" description="Helical" evidence="2">
    <location>
        <begin position="7"/>
        <end position="36"/>
    </location>
</feature>
<evidence type="ECO:0000313" key="4">
    <source>
        <dbReference type="Proteomes" id="UP001251085"/>
    </source>
</evidence>
<feature type="transmembrane region" description="Helical" evidence="2">
    <location>
        <begin position="74"/>
        <end position="102"/>
    </location>
</feature>
<keyword evidence="2" id="KW-1133">Transmembrane helix</keyword>
<dbReference type="PANTHER" id="PTHR35335">
    <property type="entry name" value="UPF0716 PROTEIN FXSA"/>
    <property type="match status" value="1"/>
</dbReference>
<dbReference type="PANTHER" id="PTHR35335:SF1">
    <property type="entry name" value="UPF0716 PROTEIN FXSA"/>
    <property type="match status" value="1"/>
</dbReference>
<gene>
    <name evidence="3" type="ORF">RM190_12935</name>
</gene>
<comment type="caution">
    <text evidence="3">The sequence shown here is derived from an EMBL/GenBank/DDBJ whole genome shotgun (WGS) entry which is preliminary data.</text>
</comment>
<feature type="region of interest" description="Disordered" evidence="1">
    <location>
        <begin position="143"/>
        <end position="186"/>
    </location>
</feature>
<keyword evidence="2" id="KW-0812">Transmembrane</keyword>
<protein>
    <submittedName>
        <fullName evidence="3">FxsA family protein</fullName>
    </submittedName>
</protein>
<keyword evidence="4" id="KW-1185">Reference proteome</keyword>